<sequence>MSNPTYASGNETIKWQPEPNLRGTFTIITTCAITLLLCVYSSVHLNLPAAVPLRDFETGVRRLGWILCALFVPEYIIYTAQMQRNKAKQIFKEASEAFKPAGAGTGTETQGDAETGLPPRLHSWTTNHSFWASMGGIAIKPSSNEPFIPNRIRSITLTASGVSLLLKTSPHLLPDISLEEVKDKSKASSITKLLACLQASWFCLSTITRFAQHLSVSMLEVNSFAHALCTLAVYVLWWEKPLDVSQPIYISEEELDPLLAYMWMSSSTSESVARSPEGNKTYAVGTDPEFEAIKLLPEDTFARETKQATSESIQPIYPQEESSDAQSETALTTWTAIRVTPFSPLPGTNFLSNPESTRWVEVCTETVGSGDDREINTTTSNLDPYFNLSRLHAHRWRLAHHALTQYNLDKPVKNMDLVTTGVISETLDDADGTKQSLGGFALMLCLAAGYGALHAVAWNAEFPTQKEKTLWRVSTCIVASPIIIFGLAVLALVPIELLGLSDDPLVVVKPVVAETEPLKYEEKEGEKTQPTEEPSCGKSKGRKVFDFFWWLLKRLAFILLTMAIAVLYVPARAYLVYESVRTVFFLPPGAFETATWTQYMIHVT</sequence>
<evidence type="ECO:0000256" key="2">
    <source>
        <dbReference type="SAM" id="Phobius"/>
    </source>
</evidence>
<feature type="region of interest" description="Disordered" evidence="1">
    <location>
        <begin position="307"/>
        <end position="328"/>
    </location>
</feature>
<comment type="caution">
    <text evidence="3">The sequence shown here is derived from an EMBL/GenBank/DDBJ whole genome shotgun (WGS) entry which is preliminary data.</text>
</comment>
<evidence type="ECO:0000313" key="4">
    <source>
        <dbReference type="Proteomes" id="UP000178129"/>
    </source>
</evidence>
<evidence type="ECO:0000256" key="1">
    <source>
        <dbReference type="SAM" id="MobiDB-lite"/>
    </source>
</evidence>
<dbReference type="Proteomes" id="UP000178129">
    <property type="component" value="Unassembled WGS sequence"/>
</dbReference>
<feature type="transmembrane region" description="Helical" evidence="2">
    <location>
        <begin position="547"/>
        <end position="569"/>
    </location>
</feature>
<feature type="transmembrane region" description="Helical" evidence="2">
    <location>
        <begin position="437"/>
        <end position="458"/>
    </location>
</feature>
<reference evidence="4" key="1">
    <citation type="submission" date="2016-03" db="EMBL/GenBank/DDBJ databases">
        <authorList>
            <person name="Ploux O."/>
        </authorList>
    </citation>
    <scope>NUCLEOTIDE SEQUENCE [LARGE SCALE GENOMIC DNA]</scope>
    <source>
        <strain evidence="4">UK7</strain>
    </source>
</reference>
<evidence type="ECO:0000313" key="3">
    <source>
        <dbReference type="EMBL" id="CZS88227.1"/>
    </source>
</evidence>
<accession>A0A1E1JQW4</accession>
<dbReference type="EMBL" id="FJUW01000001">
    <property type="protein sequence ID" value="CZS88227.1"/>
    <property type="molecule type" value="Genomic_DNA"/>
</dbReference>
<feature type="transmembrane region" description="Helical" evidence="2">
    <location>
        <begin position="63"/>
        <end position="80"/>
    </location>
</feature>
<keyword evidence="4" id="KW-1185">Reference proteome</keyword>
<organism evidence="3 4">
    <name type="scientific">Rhynchosporium graminicola</name>
    <dbReference type="NCBI Taxonomy" id="2792576"/>
    <lineage>
        <taxon>Eukaryota</taxon>
        <taxon>Fungi</taxon>
        <taxon>Dikarya</taxon>
        <taxon>Ascomycota</taxon>
        <taxon>Pezizomycotina</taxon>
        <taxon>Leotiomycetes</taxon>
        <taxon>Helotiales</taxon>
        <taxon>Ploettnerulaceae</taxon>
        <taxon>Rhynchosporium</taxon>
    </lineage>
</organism>
<name>A0A1E1JQW4_9HELO</name>
<feature type="compositionally biased region" description="Basic and acidic residues" evidence="1">
    <location>
        <begin position="519"/>
        <end position="530"/>
    </location>
</feature>
<keyword evidence="2" id="KW-0472">Membrane</keyword>
<dbReference type="STRING" id="914237.A0A1E1JQW4"/>
<feature type="region of interest" description="Disordered" evidence="1">
    <location>
        <begin position="519"/>
        <end position="539"/>
    </location>
</feature>
<feature type="transmembrane region" description="Helical" evidence="2">
    <location>
        <begin position="470"/>
        <end position="495"/>
    </location>
</feature>
<keyword evidence="2" id="KW-0812">Transmembrane</keyword>
<dbReference type="AlphaFoldDB" id="A0A1E1JQW4"/>
<dbReference type="InParanoid" id="A0A1E1JQW4"/>
<proteinExistence type="predicted"/>
<feature type="transmembrane region" description="Helical" evidence="2">
    <location>
        <begin position="21"/>
        <end position="43"/>
    </location>
</feature>
<dbReference type="PANTHER" id="PTHR35043:SF7">
    <property type="entry name" value="TRANSCRIPTION FACTOR DOMAIN-CONTAINING PROTEIN"/>
    <property type="match status" value="1"/>
</dbReference>
<dbReference type="PANTHER" id="PTHR35043">
    <property type="entry name" value="TRANSCRIPTION FACTOR DOMAIN-CONTAINING PROTEIN"/>
    <property type="match status" value="1"/>
</dbReference>
<gene>
    <name evidence="3" type="ORF">RCO7_01186</name>
</gene>
<keyword evidence="2" id="KW-1133">Transmembrane helix</keyword>
<protein>
    <submittedName>
        <fullName evidence="3">Uncharacterized protein</fullName>
    </submittedName>
</protein>